<accession>A0A381NHA3</accession>
<dbReference type="InterPro" id="IPR029063">
    <property type="entry name" value="SAM-dependent_MTases_sf"/>
</dbReference>
<evidence type="ECO:0000256" key="2">
    <source>
        <dbReference type="ARBA" id="ARBA00022679"/>
    </source>
</evidence>
<dbReference type="InterPro" id="IPR023576">
    <property type="entry name" value="UbiE/COQ5_MeTrFase_CS"/>
</dbReference>
<evidence type="ECO:0008006" key="5">
    <source>
        <dbReference type="Google" id="ProtNLM"/>
    </source>
</evidence>
<dbReference type="PANTHER" id="PTHR43591">
    <property type="entry name" value="METHYLTRANSFERASE"/>
    <property type="match status" value="1"/>
</dbReference>
<dbReference type="PROSITE" id="PS51608">
    <property type="entry name" value="SAM_MT_UBIE"/>
    <property type="match status" value="1"/>
</dbReference>
<keyword evidence="1" id="KW-0489">Methyltransferase</keyword>
<dbReference type="GO" id="GO:0042181">
    <property type="term" value="P:ketone biosynthetic process"/>
    <property type="evidence" value="ECO:0007669"/>
    <property type="project" value="UniProtKB-ARBA"/>
</dbReference>
<dbReference type="GO" id="GO:0008168">
    <property type="term" value="F:methyltransferase activity"/>
    <property type="evidence" value="ECO:0007669"/>
    <property type="project" value="UniProtKB-KW"/>
</dbReference>
<dbReference type="PROSITE" id="PS01184">
    <property type="entry name" value="UBIE_2"/>
    <property type="match status" value="1"/>
</dbReference>
<dbReference type="NCBIfam" id="NF001244">
    <property type="entry name" value="PRK00216.1-5"/>
    <property type="match status" value="1"/>
</dbReference>
<dbReference type="Gene3D" id="3.40.50.150">
    <property type="entry name" value="Vaccinia Virus protein VP39"/>
    <property type="match status" value="1"/>
</dbReference>
<sequence>MTYTLPGTDEKSRYVEQKFDEIAQKYDRFNDLITFGMHRYWKRFVVRQTGLHPEEHCLDLCCGTGDIAREVLRQYPASKVTGLDFSQKMLNIAKSKSSNNSGIQYLLGDAMEIPFPDTNFDAVTIGYGLRNVPNLNGCLQEILRVLKPGGVLVSLDVGKVRLPVIKELNNFYFFRIVPLIGNLLMPGQDMFQYLPNSSLEYPNQELLKRLMFEAGFQQVEIHDFVFGASTVHVACKPTIN</sequence>
<dbReference type="Pfam" id="PF01209">
    <property type="entry name" value="Ubie_methyltran"/>
    <property type="match status" value="1"/>
</dbReference>
<dbReference type="PANTHER" id="PTHR43591:SF24">
    <property type="entry name" value="2-METHOXY-6-POLYPRENYL-1,4-BENZOQUINOL METHYLASE, MITOCHONDRIAL"/>
    <property type="match status" value="1"/>
</dbReference>
<dbReference type="NCBIfam" id="TIGR01934">
    <property type="entry name" value="MenG_MenH_UbiE"/>
    <property type="match status" value="1"/>
</dbReference>
<dbReference type="SUPFAM" id="SSF53335">
    <property type="entry name" value="S-adenosyl-L-methionine-dependent methyltransferases"/>
    <property type="match status" value="1"/>
</dbReference>
<evidence type="ECO:0000256" key="3">
    <source>
        <dbReference type="ARBA" id="ARBA00022691"/>
    </source>
</evidence>
<keyword evidence="2" id="KW-0808">Transferase</keyword>
<dbReference type="EMBL" id="UINC01000357">
    <property type="protein sequence ID" value="SUZ53927.1"/>
    <property type="molecule type" value="Genomic_DNA"/>
</dbReference>
<organism evidence="4">
    <name type="scientific">marine metagenome</name>
    <dbReference type="NCBI Taxonomy" id="408172"/>
    <lineage>
        <taxon>unclassified sequences</taxon>
        <taxon>metagenomes</taxon>
        <taxon>ecological metagenomes</taxon>
    </lineage>
</organism>
<reference evidence="4" key="1">
    <citation type="submission" date="2018-05" db="EMBL/GenBank/DDBJ databases">
        <authorList>
            <person name="Lanie J.A."/>
            <person name="Ng W.-L."/>
            <person name="Kazmierczak K.M."/>
            <person name="Andrzejewski T.M."/>
            <person name="Davidsen T.M."/>
            <person name="Wayne K.J."/>
            <person name="Tettelin H."/>
            <person name="Glass J.I."/>
            <person name="Rusch D."/>
            <person name="Podicherti R."/>
            <person name="Tsui H.-C.T."/>
            <person name="Winkler M.E."/>
        </authorList>
    </citation>
    <scope>NUCLEOTIDE SEQUENCE</scope>
</reference>
<evidence type="ECO:0000313" key="4">
    <source>
        <dbReference type="EMBL" id="SUZ53927.1"/>
    </source>
</evidence>
<name>A0A381NHA3_9ZZZZ</name>
<dbReference type="InterPro" id="IPR004033">
    <property type="entry name" value="UbiE/COQ5_MeTrFase"/>
</dbReference>
<dbReference type="HAMAP" id="MF_01813">
    <property type="entry name" value="MenG_UbiE_methyltr"/>
    <property type="match status" value="1"/>
</dbReference>
<dbReference type="AlphaFoldDB" id="A0A381NHA3"/>
<proteinExistence type="inferred from homology"/>
<dbReference type="GO" id="GO:0032259">
    <property type="term" value="P:methylation"/>
    <property type="evidence" value="ECO:0007669"/>
    <property type="project" value="UniProtKB-KW"/>
</dbReference>
<evidence type="ECO:0000256" key="1">
    <source>
        <dbReference type="ARBA" id="ARBA00022603"/>
    </source>
</evidence>
<keyword evidence="3" id="KW-0949">S-adenosyl-L-methionine</keyword>
<gene>
    <name evidence="4" type="ORF">METZ01_LOCUS6781</name>
</gene>
<protein>
    <recommendedName>
        <fullName evidence="5">Demethylmenaquinone methyltransferase</fullName>
    </recommendedName>
</protein>
<dbReference type="CDD" id="cd02440">
    <property type="entry name" value="AdoMet_MTases"/>
    <property type="match status" value="1"/>
</dbReference>